<dbReference type="Proteomes" id="UP000694846">
    <property type="component" value="Unplaced"/>
</dbReference>
<evidence type="ECO:0000313" key="4">
    <source>
        <dbReference type="RefSeq" id="XP_025407282.1"/>
    </source>
</evidence>
<dbReference type="OrthoDB" id="6594910at2759"/>
<keyword evidence="1" id="KW-0472">Membrane</keyword>
<dbReference type="SUPFAM" id="SSF57184">
    <property type="entry name" value="Growth factor receptor domain"/>
    <property type="match status" value="1"/>
</dbReference>
<dbReference type="Pfam" id="PF07699">
    <property type="entry name" value="Ephrin_rec_like"/>
    <property type="match status" value="1"/>
</dbReference>
<dbReference type="InterPro" id="IPR009030">
    <property type="entry name" value="Growth_fac_rcpt_cys_sf"/>
</dbReference>
<keyword evidence="1" id="KW-0812">Transmembrane</keyword>
<name>A0A8B8FA62_9HEMI</name>
<protein>
    <submittedName>
        <fullName evidence="4">Uncharacterized protein LOC112681232</fullName>
    </submittedName>
</protein>
<accession>A0A8B8FA62</accession>
<feature type="transmembrane region" description="Helical" evidence="1">
    <location>
        <begin position="488"/>
        <end position="509"/>
    </location>
</feature>
<feature type="domain" description="Ig-like" evidence="2">
    <location>
        <begin position="183"/>
        <end position="262"/>
    </location>
</feature>
<organism evidence="3 4">
    <name type="scientific">Sipha flava</name>
    <name type="common">yellow sugarcane aphid</name>
    <dbReference type="NCBI Taxonomy" id="143950"/>
    <lineage>
        <taxon>Eukaryota</taxon>
        <taxon>Metazoa</taxon>
        <taxon>Ecdysozoa</taxon>
        <taxon>Arthropoda</taxon>
        <taxon>Hexapoda</taxon>
        <taxon>Insecta</taxon>
        <taxon>Pterygota</taxon>
        <taxon>Neoptera</taxon>
        <taxon>Paraneoptera</taxon>
        <taxon>Hemiptera</taxon>
        <taxon>Sternorrhyncha</taxon>
        <taxon>Aphidomorpha</taxon>
        <taxon>Aphidoidea</taxon>
        <taxon>Aphididae</taxon>
        <taxon>Sipha</taxon>
    </lineage>
</organism>
<dbReference type="PROSITE" id="PS50835">
    <property type="entry name" value="IG_LIKE"/>
    <property type="match status" value="1"/>
</dbReference>
<reference evidence="4" key="1">
    <citation type="submission" date="2025-08" db="UniProtKB">
        <authorList>
            <consortium name="RefSeq"/>
        </authorList>
    </citation>
    <scope>IDENTIFICATION</scope>
</reference>
<dbReference type="AlphaFoldDB" id="A0A8B8FA62"/>
<evidence type="ECO:0000313" key="3">
    <source>
        <dbReference type="Proteomes" id="UP000694846"/>
    </source>
</evidence>
<gene>
    <name evidence="4" type="primary">LOC112681232</name>
</gene>
<dbReference type="RefSeq" id="XP_025407282.1">
    <property type="nucleotide sequence ID" value="XM_025551497.1"/>
</dbReference>
<proteinExistence type="predicted"/>
<keyword evidence="3" id="KW-1185">Reference proteome</keyword>
<dbReference type="InterPro" id="IPR007110">
    <property type="entry name" value="Ig-like_dom"/>
</dbReference>
<dbReference type="SMART" id="SM01411">
    <property type="entry name" value="Ephrin_rec_like"/>
    <property type="match status" value="1"/>
</dbReference>
<dbReference type="Gene3D" id="2.10.50.10">
    <property type="entry name" value="Tumor Necrosis Factor Receptor, subunit A, domain 2"/>
    <property type="match status" value="1"/>
</dbReference>
<evidence type="ECO:0000259" key="2">
    <source>
        <dbReference type="PROSITE" id="PS50835"/>
    </source>
</evidence>
<sequence length="595" mass="66393">MSYVNTLRSELKSLMDVHWPSIASSFVGYDGSRGDAIAAMAARPAAGAASLRARLADGFFHRPAADQRSTVGRMTNRPMEATAAKTKPTDIAVTTATVKTTDQLGPTVFDTEHECVSAASAAHGTGRWLCVCYMTDYLDWVGQRLDEASGSAAPEALADGAFECPYYRAVTAVLVVSPANAWPDHFAVHYKLVGSDVQVRCLEDPGSNLIKWKYQKSEHDTKSTIINTDSNELAIMGMDPANSKNYTCTSETSATEKGKNVKSDDSYTHYIIAVEKPMYEIRGTMTYRTNGIGICTPEIIWLVQNHLPILLCTEVCPEGSTRYACNVIIKTGSCTENEKNLEIEYLMTLNDKADIFTKIRTSKQGRNALYYQQILARISNVLAVNLKNTLSTAQIVSKFTLQETHFEPDHERLKINTFVSCAPGFGLREVFCAACPPHHYSPEKSTECLKCPKNFHQPVAGSDKCIRCPSPFTNGCYVDEVNMKFNNYYVIGAGLFLILFFFTGSCFCCREQIKYKCLHNIRTIPGSVRRKFKLFKKKDLLPRLNCKKSIITKGKKVGKSLMRFVRKPHQKLMKPTIPFEIIHGKMDPHHIKLTN</sequence>
<dbReference type="InterPro" id="IPR011641">
    <property type="entry name" value="Tyr-kin_ephrin_A/B_rcpt-like"/>
</dbReference>
<dbReference type="GeneID" id="112681232"/>
<evidence type="ECO:0000256" key="1">
    <source>
        <dbReference type="SAM" id="Phobius"/>
    </source>
</evidence>
<keyword evidence="1" id="KW-1133">Transmembrane helix</keyword>